<protein>
    <recommendedName>
        <fullName evidence="7">ATP synthase subunit delta</fullName>
    </recommendedName>
    <alternativeName>
        <fullName evidence="7">ATP synthase F(1) sector subunit delta</fullName>
    </alternativeName>
    <alternativeName>
        <fullName evidence="7">F-type ATPase subunit delta</fullName>
        <shortName evidence="7">F-ATPase subunit delta</shortName>
    </alternativeName>
</protein>
<evidence type="ECO:0000256" key="5">
    <source>
        <dbReference type="ARBA" id="ARBA00023136"/>
    </source>
</evidence>
<dbReference type="OrthoDB" id="5339308at2"/>
<organism evidence="8 9">
    <name type="scientific">Sulfurospirillum diekertiae</name>
    <dbReference type="NCBI Taxonomy" id="1854492"/>
    <lineage>
        <taxon>Bacteria</taxon>
        <taxon>Pseudomonadati</taxon>
        <taxon>Campylobacterota</taxon>
        <taxon>Epsilonproteobacteria</taxon>
        <taxon>Campylobacterales</taxon>
        <taxon>Sulfurospirillaceae</taxon>
        <taxon>Sulfurospirillum</taxon>
    </lineage>
</organism>
<keyword evidence="3 7" id="KW-0375">Hydrogen ion transport</keyword>
<dbReference type="HAMAP" id="MF_01416">
    <property type="entry name" value="ATP_synth_delta_bact"/>
    <property type="match status" value="1"/>
</dbReference>
<evidence type="ECO:0000313" key="8">
    <source>
        <dbReference type="EMBL" id="ARU47796.1"/>
    </source>
</evidence>
<dbReference type="RefSeq" id="WP_087437840.1">
    <property type="nucleotide sequence ID" value="NZ_CP021416.1"/>
</dbReference>
<evidence type="ECO:0000256" key="3">
    <source>
        <dbReference type="ARBA" id="ARBA00022781"/>
    </source>
</evidence>
<keyword evidence="7" id="KW-1003">Cell membrane</keyword>
<evidence type="ECO:0000256" key="2">
    <source>
        <dbReference type="ARBA" id="ARBA00022448"/>
    </source>
</evidence>
<reference evidence="9" key="1">
    <citation type="submission" date="2017-05" db="EMBL/GenBank/DDBJ databases">
        <title>Dechlorination kinetics govern the competition between two new strains of the genus Sulfurospirillum.</title>
        <authorList>
            <person name="Buttet G.F."/>
            <person name="Murray A.M."/>
            <person name="Goris T."/>
            <person name="Burion M."/>
            <person name="Lin B."/>
            <person name="Rolle M."/>
            <person name="Maillard J."/>
        </authorList>
    </citation>
    <scope>NUCLEOTIDE SEQUENCE [LARGE SCALE GENOMIC DNA]</scope>
    <source>
        <strain evidence="9">SL2-1</strain>
    </source>
</reference>
<dbReference type="KEGG" id="suls:Sdiek1_0627"/>
<accession>A0A1Y0HJQ6</accession>
<dbReference type="NCBIfam" id="NF006291">
    <property type="entry name" value="PRK08474.1"/>
    <property type="match status" value="1"/>
</dbReference>
<keyword evidence="6 7" id="KW-0066">ATP synthesis</keyword>
<evidence type="ECO:0000256" key="7">
    <source>
        <dbReference type="HAMAP-Rule" id="MF_01416"/>
    </source>
</evidence>
<evidence type="ECO:0000256" key="6">
    <source>
        <dbReference type="ARBA" id="ARBA00023310"/>
    </source>
</evidence>
<name>A0A1Y0HJQ6_9BACT</name>
<dbReference type="EMBL" id="CP021416">
    <property type="protein sequence ID" value="ARU47796.1"/>
    <property type="molecule type" value="Genomic_DNA"/>
</dbReference>
<dbReference type="InterPro" id="IPR026015">
    <property type="entry name" value="ATP_synth_OSCP/delta_N_sf"/>
</dbReference>
<keyword evidence="5 7" id="KW-0472">Membrane</keyword>
<dbReference type="GO" id="GO:0005886">
    <property type="term" value="C:plasma membrane"/>
    <property type="evidence" value="ECO:0007669"/>
    <property type="project" value="UniProtKB-SubCell"/>
</dbReference>
<evidence type="ECO:0000313" key="9">
    <source>
        <dbReference type="Proteomes" id="UP000196005"/>
    </source>
</evidence>
<gene>
    <name evidence="7" type="primary">atpH</name>
    <name evidence="8" type="ORF">Sdiek1_0627</name>
</gene>
<dbReference type="InterPro" id="IPR000711">
    <property type="entry name" value="ATPase_OSCP/dsu"/>
</dbReference>
<comment type="subcellular location">
    <subcellularLocation>
        <location evidence="7">Cell membrane</location>
        <topology evidence="7">Peripheral membrane protein</topology>
    </subcellularLocation>
    <subcellularLocation>
        <location evidence="1">Membrane</location>
    </subcellularLocation>
</comment>
<keyword evidence="9" id="KW-1185">Reference proteome</keyword>
<evidence type="ECO:0000256" key="1">
    <source>
        <dbReference type="ARBA" id="ARBA00004370"/>
    </source>
</evidence>
<dbReference type="GO" id="GO:0045259">
    <property type="term" value="C:proton-transporting ATP synthase complex"/>
    <property type="evidence" value="ECO:0007669"/>
    <property type="project" value="UniProtKB-KW"/>
</dbReference>
<dbReference type="AlphaFoldDB" id="A0A1Y0HJQ6"/>
<dbReference type="SUPFAM" id="SSF47928">
    <property type="entry name" value="N-terminal domain of the delta subunit of the F1F0-ATP synthase"/>
    <property type="match status" value="1"/>
</dbReference>
<keyword evidence="7" id="KW-0139">CF(1)</keyword>
<dbReference type="Gene3D" id="1.10.520.20">
    <property type="entry name" value="N-terminal domain of the delta subunit of the F1F0-ATP synthase"/>
    <property type="match status" value="1"/>
</dbReference>
<comment type="function">
    <text evidence="7">F(1)F(0) ATP synthase produces ATP from ADP in the presence of a proton or sodium gradient. F-type ATPases consist of two structural domains, F(1) containing the extramembraneous catalytic core and F(0) containing the membrane proton channel, linked together by a central stalk and a peripheral stalk. During catalysis, ATP synthesis in the catalytic domain of F(1) is coupled via a rotary mechanism of the central stalk subunits to proton translocation.</text>
</comment>
<dbReference type="GO" id="GO:0046933">
    <property type="term" value="F:proton-transporting ATP synthase activity, rotational mechanism"/>
    <property type="evidence" value="ECO:0007669"/>
    <property type="project" value="UniProtKB-UniRule"/>
</dbReference>
<dbReference type="Pfam" id="PF00213">
    <property type="entry name" value="OSCP"/>
    <property type="match status" value="1"/>
</dbReference>
<proteinExistence type="inferred from homology"/>
<comment type="function">
    <text evidence="7">This protein is part of the stalk that links CF(0) to CF(1). It either transmits conformational changes from CF(0) to CF(1) or is implicated in proton conduction.</text>
</comment>
<evidence type="ECO:0000256" key="4">
    <source>
        <dbReference type="ARBA" id="ARBA00023065"/>
    </source>
</evidence>
<comment type="similarity">
    <text evidence="7">Belongs to the ATPase delta chain family.</text>
</comment>
<dbReference type="Proteomes" id="UP000196005">
    <property type="component" value="Chromosome"/>
</dbReference>
<keyword evidence="2 7" id="KW-0813">Transport</keyword>
<sequence>MSGAIAKKYVNALMSGCTDGELTEVYGLLVQLVEAFKLEKFNNIILSPDVTSKAKEELVLSLVDTKNIKFQNFIKLINSNDRLKLIPHMAKELKYQLSLKNNTFEGSVSTSFKISQAQVAMLEENFSKKFNAKINLNANANAYPGIKVELDDLGVEVSFSLERLKAQMTEHILKAI</sequence>
<keyword evidence="4 7" id="KW-0406">Ion transport</keyword>